<dbReference type="PANTHER" id="PTHR12128:SF21">
    <property type="entry name" value="N-ACETYLNEURAMINATE LYASE"/>
    <property type="match status" value="1"/>
</dbReference>
<reference evidence="9 10" key="1">
    <citation type="submission" date="2015-02" db="EMBL/GenBank/DDBJ databases">
        <authorList>
            <person name="Slaby B."/>
            <person name="Hentschel U."/>
        </authorList>
    </citation>
    <scope>NUCLEOTIDE SEQUENCE [LARGE SCALE GENOMIC DNA]</scope>
    <source>
        <strain evidence="9">15L</strain>
    </source>
</reference>
<feature type="binding site" evidence="8">
    <location>
        <position position="50"/>
    </location>
    <ligand>
        <name>pyruvate</name>
        <dbReference type="ChEBI" id="CHEBI:15361"/>
    </ligand>
</feature>
<comment type="similarity">
    <text evidence="6">Belongs to the DapA family.</text>
</comment>
<feature type="active site" description="Proton donor/acceptor" evidence="7">
    <location>
        <position position="140"/>
    </location>
</feature>
<feature type="binding site" evidence="8">
    <location>
        <position position="210"/>
    </location>
    <ligand>
        <name>pyruvate</name>
        <dbReference type="ChEBI" id="CHEBI:15361"/>
    </ligand>
</feature>
<keyword evidence="4" id="KW-0704">Schiff base</keyword>
<dbReference type="InterPro" id="IPR002220">
    <property type="entry name" value="DapA-like"/>
</dbReference>
<evidence type="ECO:0000313" key="10">
    <source>
        <dbReference type="Proteomes" id="UP000035037"/>
    </source>
</evidence>
<comment type="caution">
    <text evidence="9">The sequence shown here is derived from an EMBL/GenBank/DDBJ whole genome shotgun (WGS) entry which is preliminary data.</text>
</comment>
<dbReference type="PROSITE" id="PS00665">
    <property type="entry name" value="DHDPS_1"/>
    <property type="match status" value="1"/>
</dbReference>
<dbReference type="PRINTS" id="PR00146">
    <property type="entry name" value="DHPICSNTHASE"/>
</dbReference>
<organism evidence="9 10">
    <name type="scientific">Candidatus Synechococcus spongiarum 15L</name>
    <dbReference type="NCBI Taxonomy" id="1608419"/>
    <lineage>
        <taxon>Bacteria</taxon>
        <taxon>Bacillati</taxon>
        <taxon>Cyanobacteriota</taxon>
        <taxon>Cyanophyceae</taxon>
        <taxon>Synechococcales</taxon>
        <taxon>Synechococcaceae</taxon>
        <taxon>Synechococcus</taxon>
    </lineage>
</organism>
<dbReference type="AlphaFoldDB" id="A0A0G8AYK2"/>
<dbReference type="SUPFAM" id="SSF51569">
    <property type="entry name" value="Aldolase"/>
    <property type="match status" value="1"/>
</dbReference>
<evidence type="ECO:0000256" key="2">
    <source>
        <dbReference type="ARBA" id="ARBA00022490"/>
    </source>
</evidence>
<evidence type="ECO:0000256" key="5">
    <source>
        <dbReference type="ARBA" id="ARBA00023277"/>
    </source>
</evidence>
<evidence type="ECO:0000256" key="1">
    <source>
        <dbReference type="ARBA" id="ARBA00004496"/>
    </source>
</evidence>
<evidence type="ECO:0000256" key="4">
    <source>
        <dbReference type="ARBA" id="ARBA00023270"/>
    </source>
</evidence>
<keyword evidence="2" id="KW-0963">Cytoplasm</keyword>
<protein>
    <recommendedName>
        <fullName evidence="11">N-acetylneuraminate lyase</fullName>
    </recommendedName>
</protein>
<reference evidence="9 10" key="2">
    <citation type="submission" date="2015-05" db="EMBL/GenBank/DDBJ databases">
        <title>Lifestyle Evolution in Cyanobacterial Symbionts of Sponges.</title>
        <authorList>
            <person name="Burgsdorf I."/>
            <person name="Slaby B.M."/>
            <person name="Handley K.M."/>
            <person name="Haber M."/>
            <person name="Blom J."/>
            <person name="Marshall C.W."/>
            <person name="Gilbert J.A."/>
            <person name="Hentschel U."/>
            <person name="Steindler L."/>
        </authorList>
    </citation>
    <scope>NUCLEOTIDE SEQUENCE [LARGE SCALE GENOMIC DNA]</scope>
    <source>
        <strain evidence="9">15L</strain>
    </source>
</reference>
<dbReference type="PATRIC" id="fig|1608419.3.peg.1853"/>
<dbReference type="Gene3D" id="3.20.20.70">
    <property type="entry name" value="Aldolase class I"/>
    <property type="match status" value="1"/>
</dbReference>
<evidence type="ECO:0000256" key="7">
    <source>
        <dbReference type="PIRSR" id="PIRSR001365-1"/>
    </source>
</evidence>
<feature type="active site" description="Schiff-base intermediate with substrate" evidence="7">
    <location>
        <position position="170"/>
    </location>
</feature>
<proteinExistence type="inferred from homology"/>
<comment type="subcellular location">
    <subcellularLocation>
        <location evidence="1">Cytoplasm</location>
    </subcellularLocation>
</comment>
<gene>
    <name evidence="9" type="ORF">TQ37_02275</name>
</gene>
<keyword evidence="5" id="KW-0119">Carbohydrate metabolism</keyword>
<dbReference type="InterPro" id="IPR020624">
    <property type="entry name" value="Schiff_base-form_aldolases_CS"/>
</dbReference>
<dbReference type="GO" id="GO:0016829">
    <property type="term" value="F:lyase activity"/>
    <property type="evidence" value="ECO:0007669"/>
    <property type="project" value="UniProtKB-KW"/>
</dbReference>
<evidence type="ECO:0000256" key="6">
    <source>
        <dbReference type="PIRNR" id="PIRNR001365"/>
    </source>
</evidence>
<evidence type="ECO:0008006" key="11">
    <source>
        <dbReference type="Google" id="ProtNLM"/>
    </source>
</evidence>
<name>A0A0G8AYK2_9SYNE</name>
<dbReference type="PIRSF" id="PIRSF001365">
    <property type="entry name" value="DHDPS"/>
    <property type="match status" value="1"/>
</dbReference>
<dbReference type="EMBL" id="JYFQ01000052">
    <property type="protein sequence ID" value="KKZ14073.1"/>
    <property type="molecule type" value="Genomic_DNA"/>
</dbReference>
<evidence type="ECO:0000313" key="9">
    <source>
        <dbReference type="EMBL" id="KKZ14073.1"/>
    </source>
</evidence>
<dbReference type="GO" id="GO:0005737">
    <property type="term" value="C:cytoplasm"/>
    <property type="evidence" value="ECO:0007669"/>
    <property type="project" value="UniProtKB-SubCell"/>
</dbReference>
<keyword evidence="3 6" id="KW-0456">Lyase</keyword>
<evidence type="ECO:0000256" key="8">
    <source>
        <dbReference type="PIRSR" id="PIRSR001365-2"/>
    </source>
</evidence>
<dbReference type="Proteomes" id="UP000035037">
    <property type="component" value="Unassembled WGS sequence"/>
</dbReference>
<dbReference type="InterPro" id="IPR013785">
    <property type="entry name" value="Aldolase_TIM"/>
</dbReference>
<evidence type="ECO:0000256" key="3">
    <source>
        <dbReference type="ARBA" id="ARBA00023239"/>
    </source>
</evidence>
<dbReference type="Pfam" id="PF00701">
    <property type="entry name" value="DHDPS"/>
    <property type="match status" value="1"/>
</dbReference>
<accession>A0A0G8AYK2</accession>
<sequence>MNKSIRLTGLIAAAFTPMKSDAMLDLDRIPSLVEHLLKDGVSALYVLGSTGEGVSLTLRERQHTAAAFVQAAAGRVPVVVHVGHNSLQEAQILARHAQQIGANAISAVPPYYFKPDSTRSLVDCLAMITAGAPDLPFYYYHIPVKTGVELDLNDFLHLATQRLHSLVGVKFSDTRLHAVSACPYAERYDFVCGVDEMLLDAWMTGMRGAVGTTYNFAAPLYNRLIACCKQGQIEEARRNQARASTMIKVILKTCGRPGFKAVMGLIGQDCGPHRLPHSTATPAEISEMHQALEAIGFFEWGRKHTD</sequence>
<dbReference type="SMART" id="SM01130">
    <property type="entry name" value="DHDPS"/>
    <property type="match status" value="1"/>
</dbReference>
<dbReference type="PANTHER" id="PTHR12128">
    <property type="entry name" value="DIHYDRODIPICOLINATE SYNTHASE"/>
    <property type="match status" value="1"/>
</dbReference>